<dbReference type="EMBL" id="GBRH01235609">
    <property type="protein sequence ID" value="JAD62286.1"/>
    <property type="molecule type" value="Transcribed_RNA"/>
</dbReference>
<sequence length="73" mass="8696">MAFRLFYEQFYLCVNTTYFLVAVLLCLYLDWLPIWILICCFFLDCNLKNLTSTNTCEFPDPLEMRNTIILTHG</sequence>
<feature type="transmembrane region" description="Helical" evidence="1">
    <location>
        <begin position="20"/>
        <end position="43"/>
    </location>
</feature>
<keyword evidence="1" id="KW-0472">Membrane</keyword>
<proteinExistence type="predicted"/>
<reference evidence="2" key="1">
    <citation type="submission" date="2014-09" db="EMBL/GenBank/DDBJ databases">
        <authorList>
            <person name="Magalhaes I.L.F."/>
            <person name="Oliveira U."/>
            <person name="Santos F.R."/>
            <person name="Vidigal T.H.D.A."/>
            <person name="Brescovit A.D."/>
            <person name="Santos A.J."/>
        </authorList>
    </citation>
    <scope>NUCLEOTIDE SEQUENCE</scope>
    <source>
        <tissue evidence="2">Shoot tissue taken approximately 20 cm above the soil surface</tissue>
    </source>
</reference>
<dbReference type="AlphaFoldDB" id="A0A0A9BG09"/>
<accession>A0A0A9BG09</accession>
<keyword evidence="1" id="KW-1133">Transmembrane helix</keyword>
<protein>
    <submittedName>
        <fullName evidence="2">Uncharacterized protein</fullName>
    </submittedName>
</protein>
<keyword evidence="1" id="KW-0812">Transmembrane</keyword>
<evidence type="ECO:0000313" key="2">
    <source>
        <dbReference type="EMBL" id="JAD62286.1"/>
    </source>
</evidence>
<organism evidence="2">
    <name type="scientific">Arundo donax</name>
    <name type="common">Giant reed</name>
    <name type="synonym">Donax arundinaceus</name>
    <dbReference type="NCBI Taxonomy" id="35708"/>
    <lineage>
        <taxon>Eukaryota</taxon>
        <taxon>Viridiplantae</taxon>
        <taxon>Streptophyta</taxon>
        <taxon>Embryophyta</taxon>
        <taxon>Tracheophyta</taxon>
        <taxon>Spermatophyta</taxon>
        <taxon>Magnoliopsida</taxon>
        <taxon>Liliopsida</taxon>
        <taxon>Poales</taxon>
        <taxon>Poaceae</taxon>
        <taxon>PACMAD clade</taxon>
        <taxon>Arundinoideae</taxon>
        <taxon>Arundineae</taxon>
        <taxon>Arundo</taxon>
    </lineage>
</organism>
<name>A0A0A9BG09_ARUDO</name>
<reference evidence="2" key="2">
    <citation type="journal article" date="2015" name="Data Brief">
        <title>Shoot transcriptome of the giant reed, Arundo donax.</title>
        <authorList>
            <person name="Barrero R.A."/>
            <person name="Guerrero F.D."/>
            <person name="Moolhuijzen P."/>
            <person name="Goolsby J.A."/>
            <person name="Tidwell J."/>
            <person name="Bellgard S.E."/>
            <person name="Bellgard M.I."/>
        </authorList>
    </citation>
    <scope>NUCLEOTIDE SEQUENCE</scope>
    <source>
        <tissue evidence="2">Shoot tissue taken approximately 20 cm above the soil surface</tissue>
    </source>
</reference>
<evidence type="ECO:0000256" key="1">
    <source>
        <dbReference type="SAM" id="Phobius"/>
    </source>
</evidence>